<feature type="transmembrane region" description="Helical" evidence="8">
    <location>
        <begin position="151"/>
        <end position="173"/>
    </location>
</feature>
<feature type="transmembrane region" description="Helical" evidence="8">
    <location>
        <begin position="43"/>
        <end position="62"/>
    </location>
</feature>
<gene>
    <name evidence="10" type="ORF">SAMN05660209_00005</name>
</gene>
<feature type="transmembrane region" description="Helical" evidence="8">
    <location>
        <begin position="74"/>
        <end position="93"/>
    </location>
</feature>
<keyword evidence="6 8" id="KW-0472">Membrane</keyword>
<evidence type="ECO:0000259" key="9">
    <source>
        <dbReference type="Pfam" id="PF09335"/>
    </source>
</evidence>
<keyword evidence="5 8" id="KW-1133">Transmembrane helix</keyword>
<reference evidence="11" key="1">
    <citation type="submission" date="2016-10" db="EMBL/GenBank/DDBJ databases">
        <authorList>
            <person name="Varghese N."/>
            <person name="Submissions S."/>
        </authorList>
    </citation>
    <scope>NUCLEOTIDE SEQUENCE [LARGE SCALE GENOMIC DNA]</scope>
    <source>
        <strain evidence="11">DSM 45422</strain>
    </source>
</reference>
<dbReference type="Pfam" id="PF09335">
    <property type="entry name" value="VTT_dom"/>
    <property type="match status" value="1"/>
</dbReference>
<keyword evidence="4 8" id="KW-0812">Transmembrane</keyword>
<dbReference type="EMBL" id="FNOT01000001">
    <property type="protein sequence ID" value="SDX27510.1"/>
    <property type="molecule type" value="Genomic_DNA"/>
</dbReference>
<evidence type="ECO:0000256" key="4">
    <source>
        <dbReference type="ARBA" id="ARBA00022692"/>
    </source>
</evidence>
<evidence type="ECO:0000256" key="3">
    <source>
        <dbReference type="ARBA" id="ARBA00022475"/>
    </source>
</evidence>
<feature type="transmembrane region" description="Helical" evidence="8">
    <location>
        <begin position="219"/>
        <end position="237"/>
    </location>
</feature>
<evidence type="ECO:0000313" key="10">
    <source>
        <dbReference type="EMBL" id="SDX27510.1"/>
    </source>
</evidence>
<evidence type="ECO:0000256" key="5">
    <source>
        <dbReference type="ARBA" id="ARBA00022989"/>
    </source>
</evidence>
<dbReference type="GO" id="GO:0005886">
    <property type="term" value="C:plasma membrane"/>
    <property type="evidence" value="ECO:0007669"/>
    <property type="project" value="UniProtKB-SubCell"/>
</dbReference>
<accession>A0A1H3ACT0</accession>
<protein>
    <submittedName>
        <fullName evidence="10">Membrane protein DedA, SNARE-associated domain</fullName>
    </submittedName>
</protein>
<comment type="subcellular location">
    <subcellularLocation>
        <location evidence="1">Cell membrane</location>
        <topology evidence="1">Multi-pass membrane protein</topology>
    </subcellularLocation>
</comment>
<organism evidence="10 11">
    <name type="scientific">Geodermatophilus africanus</name>
    <dbReference type="NCBI Taxonomy" id="1137993"/>
    <lineage>
        <taxon>Bacteria</taxon>
        <taxon>Bacillati</taxon>
        <taxon>Actinomycetota</taxon>
        <taxon>Actinomycetes</taxon>
        <taxon>Geodermatophilales</taxon>
        <taxon>Geodermatophilaceae</taxon>
        <taxon>Geodermatophilus</taxon>
    </lineage>
</organism>
<keyword evidence="3" id="KW-1003">Cell membrane</keyword>
<evidence type="ECO:0000256" key="1">
    <source>
        <dbReference type="ARBA" id="ARBA00004651"/>
    </source>
</evidence>
<sequence>MTVRTPPSAPTGLGGAAPTPDPPTTRSWRRFVPWQGSATRTDMALMGAILGVVAMGLVLRPLKPFLLASHPVTLEFLTGDLTAIGAAAAFARIGEAPLWLVVLAGTAGMVKLDWLTWWTGRQWGAGIVRMLTTSTRAQRFAGRATQLHPNVLRAAVVLAVLPGIPSAVIYAMAGWARMRLATFFLLDIAGALLMTGLVAGLGYGSGQRAVEVVLLVDRFASVVSLTLIAAAVVIPWARRWLRRAFVRRTEQSQVRTPQ</sequence>
<dbReference type="AlphaFoldDB" id="A0A1H3ACT0"/>
<name>A0A1H3ACT0_9ACTN</name>
<evidence type="ECO:0000256" key="7">
    <source>
        <dbReference type="SAM" id="MobiDB-lite"/>
    </source>
</evidence>
<evidence type="ECO:0000256" key="6">
    <source>
        <dbReference type="ARBA" id="ARBA00023136"/>
    </source>
</evidence>
<dbReference type="PANTHER" id="PTHR42709">
    <property type="entry name" value="ALKALINE PHOSPHATASE LIKE PROTEIN"/>
    <property type="match status" value="1"/>
</dbReference>
<evidence type="ECO:0000256" key="8">
    <source>
        <dbReference type="SAM" id="Phobius"/>
    </source>
</evidence>
<feature type="transmembrane region" description="Helical" evidence="8">
    <location>
        <begin position="180"/>
        <end position="199"/>
    </location>
</feature>
<dbReference type="STRING" id="1137993.SAMN05660209_00005"/>
<dbReference type="Proteomes" id="UP000198921">
    <property type="component" value="Unassembled WGS sequence"/>
</dbReference>
<feature type="region of interest" description="Disordered" evidence="7">
    <location>
        <begin position="1"/>
        <end position="27"/>
    </location>
</feature>
<evidence type="ECO:0000256" key="2">
    <source>
        <dbReference type="ARBA" id="ARBA00010792"/>
    </source>
</evidence>
<feature type="domain" description="VTT" evidence="9">
    <location>
        <begin position="83"/>
        <end position="203"/>
    </location>
</feature>
<dbReference type="InterPro" id="IPR032816">
    <property type="entry name" value="VTT_dom"/>
</dbReference>
<dbReference type="OrthoDB" id="3727474at2"/>
<evidence type="ECO:0000313" key="11">
    <source>
        <dbReference type="Proteomes" id="UP000198921"/>
    </source>
</evidence>
<comment type="similarity">
    <text evidence="2">Belongs to the DedA family.</text>
</comment>
<dbReference type="InterPro" id="IPR051311">
    <property type="entry name" value="DedA_domain"/>
</dbReference>
<proteinExistence type="inferred from homology"/>
<dbReference type="PANTHER" id="PTHR42709:SF6">
    <property type="entry name" value="UNDECAPRENYL PHOSPHATE TRANSPORTER A"/>
    <property type="match status" value="1"/>
</dbReference>
<keyword evidence="11" id="KW-1185">Reference proteome</keyword>